<proteinExistence type="predicted"/>
<keyword evidence="1" id="KW-0812">Transmembrane</keyword>
<feature type="transmembrane region" description="Helical" evidence="1">
    <location>
        <begin position="21"/>
        <end position="43"/>
    </location>
</feature>
<dbReference type="EMBL" id="CP066092">
    <property type="protein sequence ID" value="QQB20392.1"/>
    <property type="molecule type" value="Genomic_DNA"/>
</dbReference>
<organism evidence="2 3">
    <name type="scientific">Aeromonas jandaei</name>
    <dbReference type="NCBI Taxonomy" id="650"/>
    <lineage>
        <taxon>Bacteria</taxon>
        <taxon>Pseudomonadati</taxon>
        <taxon>Pseudomonadota</taxon>
        <taxon>Gammaproteobacteria</taxon>
        <taxon>Aeromonadales</taxon>
        <taxon>Aeromonadaceae</taxon>
        <taxon>Aeromonas</taxon>
    </lineage>
</organism>
<reference evidence="2 3" key="1">
    <citation type="submission" date="2020-12" db="EMBL/GenBank/DDBJ databases">
        <title>FDA dAtabase for Regulatory Grade micrObial Sequences (FDA-ARGOS): Supporting development and validation of Infectious Disease Dx tests.</title>
        <authorList>
            <person name="Sproer C."/>
            <person name="Gronow S."/>
            <person name="Severitt S."/>
            <person name="Schroder I."/>
            <person name="Tallon L."/>
            <person name="Sadzewicz L."/>
            <person name="Zhao X."/>
            <person name="Boylan J."/>
            <person name="Ott S."/>
            <person name="Bowen H."/>
            <person name="Vavikolanu K."/>
            <person name="Mehta A."/>
            <person name="Aluvathingal J."/>
            <person name="Nadendla S."/>
            <person name="Lowell S."/>
            <person name="Myers T."/>
            <person name="Yan Y."/>
            <person name="Sichtig H."/>
        </authorList>
    </citation>
    <scope>NUCLEOTIDE SEQUENCE [LARGE SCALE GENOMIC DNA]</scope>
    <source>
        <strain evidence="2 3">FDAARGOS_986</strain>
    </source>
</reference>
<sequence length="107" mass="11990">MMERQQGEQRHTRDEVTLLQRWVASGLLVTIWLLIAASPLLLVGMTAMMGGWFVLGDEGLLHHWPLLLLAGGVVGALAGCLLAERIRRRHGLLPFYARLLNNPELNR</sequence>
<dbReference type="RefSeq" id="WP_052448097.1">
    <property type="nucleotide sequence ID" value="NZ_CAWMFX010000010.1"/>
</dbReference>
<evidence type="ECO:0000256" key="1">
    <source>
        <dbReference type="SAM" id="Phobius"/>
    </source>
</evidence>
<keyword evidence="1" id="KW-0472">Membrane</keyword>
<gene>
    <name evidence="2" type="ORF">I6H43_02265</name>
</gene>
<feature type="transmembrane region" description="Helical" evidence="1">
    <location>
        <begin position="63"/>
        <end position="83"/>
    </location>
</feature>
<protein>
    <recommendedName>
        <fullName evidence="4">DUF1049 domain-containing protein</fullName>
    </recommendedName>
</protein>
<evidence type="ECO:0000313" key="2">
    <source>
        <dbReference type="EMBL" id="QQB20392.1"/>
    </source>
</evidence>
<dbReference type="GeneID" id="69550071"/>
<keyword evidence="1" id="KW-1133">Transmembrane helix</keyword>
<dbReference type="Proteomes" id="UP000595481">
    <property type="component" value="Chromosome"/>
</dbReference>
<keyword evidence="3" id="KW-1185">Reference proteome</keyword>
<name>A0A7T4DP94_AERJA</name>
<evidence type="ECO:0000313" key="3">
    <source>
        <dbReference type="Proteomes" id="UP000595481"/>
    </source>
</evidence>
<evidence type="ECO:0008006" key="4">
    <source>
        <dbReference type="Google" id="ProtNLM"/>
    </source>
</evidence>
<accession>A0A7T4DP94</accession>